<gene>
    <name evidence="2" type="ORF">UFOPK3564_03729</name>
</gene>
<feature type="region of interest" description="Disordered" evidence="1">
    <location>
        <begin position="1"/>
        <end position="223"/>
    </location>
</feature>
<accession>A0A6J7KIM8</accession>
<evidence type="ECO:0000256" key="1">
    <source>
        <dbReference type="SAM" id="MobiDB-lite"/>
    </source>
</evidence>
<feature type="compositionally biased region" description="Low complexity" evidence="1">
    <location>
        <begin position="345"/>
        <end position="392"/>
    </location>
</feature>
<feature type="compositionally biased region" description="Basic and acidic residues" evidence="1">
    <location>
        <begin position="244"/>
        <end position="279"/>
    </location>
</feature>
<feature type="compositionally biased region" description="Basic residues" evidence="1">
    <location>
        <begin position="92"/>
        <end position="109"/>
    </location>
</feature>
<organism evidence="2">
    <name type="scientific">freshwater metagenome</name>
    <dbReference type="NCBI Taxonomy" id="449393"/>
    <lineage>
        <taxon>unclassified sequences</taxon>
        <taxon>metagenomes</taxon>
        <taxon>ecological metagenomes</taxon>
    </lineage>
</organism>
<feature type="compositionally biased region" description="Acidic residues" evidence="1">
    <location>
        <begin position="192"/>
        <end position="204"/>
    </location>
</feature>
<reference evidence="2" key="1">
    <citation type="submission" date="2020-05" db="EMBL/GenBank/DDBJ databases">
        <authorList>
            <person name="Chiriac C."/>
            <person name="Salcher M."/>
            <person name="Ghai R."/>
            <person name="Kavagutti S V."/>
        </authorList>
    </citation>
    <scope>NUCLEOTIDE SEQUENCE</scope>
</reference>
<evidence type="ECO:0000313" key="2">
    <source>
        <dbReference type="EMBL" id="CAB4955361.1"/>
    </source>
</evidence>
<feature type="compositionally biased region" description="Basic and acidic residues" evidence="1">
    <location>
        <begin position="315"/>
        <end position="334"/>
    </location>
</feature>
<feature type="region of interest" description="Disordered" evidence="1">
    <location>
        <begin position="240"/>
        <end position="401"/>
    </location>
</feature>
<feature type="compositionally biased region" description="Basic and acidic residues" evidence="1">
    <location>
        <begin position="1"/>
        <end position="91"/>
    </location>
</feature>
<sequence length="401" mass="44639">MDRVEDRARQAELRAERDAEDHVADVADEREGQHALDVRLRDGAEDPDHHRQERDDHEERGHAVVVGEEQRLRADDRVDADLRQEAGEHRGHGCRGRRVGVRQPRRHREDRRLDAERQEQRELEHEPDVGVQLAQLERQVGEVQRARGAVDEADRREEQERREQRDDHVRRAGADARGRAAQRDQHVARDEQDLEADVEVEEVAGEERVADPGRQHEVGRVEDRERQALLLVRRALAVAVDQDAEGHRGGDHQHERRQAVGDEDDAHGRLPAAERRDLRAVAVGGDQQEDGDDEDRDEGADGDRALQAWPADADGELRAGGQERQDDGQRDEVGGAHAPLVMAWSSSGDSVSSTAARASCAASRSASAPVSSSSSASRRVATRRSSTSSCTSSCPCSCQER</sequence>
<dbReference type="EMBL" id="CAFBMK010000393">
    <property type="protein sequence ID" value="CAB4955361.1"/>
    <property type="molecule type" value="Genomic_DNA"/>
</dbReference>
<dbReference type="AlphaFoldDB" id="A0A6J7KIM8"/>
<name>A0A6J7KIM8_9ZZZZ</name>
<proteinExistence type="predicted"/>
<feature type="compositionally biased region" description="Basic and acidic residues" evidence="1">
    <location>
        <begin position="110"/>
        <end position="128"/>
    </location>
</feature>
<protein>
    <submittedName>
        <fullName evidence="2">Unannotated protein</fullName>
    </submittedName>
</protein>
<feature type="compositionally biased region" description="Acidic residues" evidence="1">
    <location>
        <begin position="287"/>
        <end position="298"/>
    </location>
</feature>
<feature type="compositionally biased region" description="Basic and acidic residues" evidence="1">
    <location>
        <begin position="144"/>
        <end position="191"/>
    </location>
</feature>
<feature type="compositionally biased region" description="Basic and acidic residues" evidence="1">
    <location>
        <begin position="205"/>
        <end position="223"/>
    </location>
</feature>